<organism evidence="2">
    <name type="scientific">uncultured Caudovirales phage</name>
    <dbReference type="NCBI Taxonomy" id="2100421"/>
    <lineage>
        <taxon>Viruses</taxon>
        <taxon>Duplodnaviria</taxon>
        <taxon>Heunggongvirae</taxon>
        <taxon>Uroviricota</taxon>
        <taxon>Caudoviricetes</taxon>
        <taxon>Peduoviridae</taxon>
        <taxon>Maltschvirus</taxon>
        <taxon>Maltschvirus maltsch</taxon>
    </lineage>
</organism>
<dbReference type="InterPro" id="IPR011105">
    <property type="entry name" value="Cell_wall_hydrolase_SleB"/>
</dbReference>
<dbReference type="InterPro" id="IPR042047">
    <property type="entry name" value="SleB_dom1"/>
</dbReference>
<dbReference type="Pfam" id="PF07486">
    <property type="entry name" value="Hydrolase_2"/>
    <property type="match status" value="1"/>
</dbReference>
<dbReference type="Gene3D" id="1.10.10.2520">
    <property type="entry name" value="Cell wall hydrolase SleB, domain 1"/>
    <property type="match status" value="1"/>
</dbReference>
<evidence type="ECO:0000313" key="2">
    <source>
        <dbReference type="EMBL" id="CAB4161168.1"/>
    </source>
</evidence>
<proteinExistence type="predicted"/>
<keyword evidence="2" id="KW-0378">Hydrolase</keyword>
<protein>
    <submittedName>
        <fullName evidence="2">Cell wall hydrolase, SleB</fullName>
    </submittedName>
</protein>
<dbReference type="EMBL" id="LR796715">
    <property type="protein sequence ID" value="CAB4161168.1"/>
    <property type="molecule type" value="Genomic_DNA"/>
</dbReference>
<accession>A0A6J5NVM5</accession>
<gene>
    <name evidence="2" type="ORF">UFOVP770_31</name>
</gene>
<dbReference type="GO" id="GO:0016787">
    <property type="term" value="F:hydrolase activity"/>
    <property type="evidence" value="ECO:0007669"/>
    <property type="project" value="UniProtKB-KW"/>
</dbReference>
<evidence type="ECO:0000259" key="1">
    <source>
        <dbReference type="Pfam" id="PF07486"/>
    </source>
</evidence>
<name>A0A6J5NVM5_9CAUD</name>
<sequence>MDIQSLEMDIVCYASAAYHEGSTKHERIAIINTIRNRLHTGRWGSSVCSVVYANGQFIGVTDPTHEPVDEKTYLETKLLVIDTIIFNKYANPVANAIYFHDDSIPSKAKWYGKHKKTKIGKMTFY</sequence>
<reference evidence="2" key="1">
    <citation type="submission" date="2020-04" db="EMBL/GenBank/DDBJ databases">
        <authorList>
            <person name="Chiriac C."/>
            <person name="Salcher M."/>
            <person name="Ghai R."/>
            <person name="Kavagutti S V."/>
        </authorList>
    </citation>
    <scope>NUCLEOTIDE SEQUENCE</scope>
</reference>
<feature type="domain" description="Cell wall hydrolase SleB" evidence="1">
    <location>
        <begin position="24"/>
        <end position="125"/>
    </location>
</feature>